<accession>A0ACB9NSI9</accession>
<proteinExistence type="predicted"/>
<dbReference type="EMBL" id="CM042886">
    <property type="protein sequence ID" value="KAI4338612.1"/>
    <property type="molecule type" value="Genomic_DNA"/>
</dbReference>
<comment type="caution">
    <text evidence="1">The sequence shown here is derived from an EMBL/GenBank/DDBJ whole genome shotgun (WGS) entry which is preliminary data.</text>
</comment>
<name>A0ACB9NSI9_9MYRT</name>
<organism evidence="1 2">
    <name type="scientific">Melastoma candidum</name>
    <dbReference type="NCBI Taxonomy" id="119954"/>
    <lineage>
        <taxon>Eukaryota</taxon>
        <taxon>Viridiplantae</taxon>
        <taxon>Streptophyta</taxon>
        <taxon>Embryophyta</taxon>
        <taxon>Tracheophyta</taxon>
        <taxon>Spermatophyta</taxon>
        <taxon>Magnoliopsida</taxon>
        <taxon>eudicotyledons</taxon>
        <taxon>Gunneridae</taxon>
        <taxon>Pentapetalae</taxon>
        <taxon>rosids</taxon>
        <taxon>malvids</taxon>
        <taxon>Myrtales</taxon>
        <taxon>Melastomataceae</taxon>
        <taxon>Melastomatoideae</taxon>
        <taxon>Melastomateae</taxon>
        <taxon>Melastoma</taxon>
    </lineage>
</organism>
<dbReference type="Proteomes" id="UP001057402">
    <property type="component" value="Chromosome 7"/>
</dbReference>
<sequence>MAEWDGGVVASYVSSKAELKHKIKRKGHKEARSWTASLKRAHLYEYEITGYFIMACLVAAPGGSLFGYDFGVSGGVTSMDDFLKEFFPKVYGGKQMHLHENDYCKYGDQILTLFSVPGDFNLTLLDHLIAESSLNLVGCCNELNAGYAADGYARSRGVGACLRRSWHSRNLGTGHVHTRCF</sequence>
<evidence type="ECO:0000313" key="2">
    <source>
        <dbReference type="Proteomes" id="UP001057402"/>
    </source>
</evidence>
<gene>
    <name evidence="1" type="ORF">MLD38_023649</name>
</gene>
<reference evidence="2" key="1">
    <citation type="journal article" date="2023" name="Front. Plant Sci.">
        <title>Chromosomal-level genome assembly of Melastoma candidum provides insights into trichome evolution.</title>
        <authorList>
            <person name="Zhong Y."/>
            <person name="Wu W."/>
            <person name="Sun C."/>
            <person name="Zou P."/>
            <person name="Liu Y."/>
            <person name="Dai S."/>
            <person name="Zhou R."/>
        </authorList>
    </citation>
    <scope>NUCLEOTIDE SEQUENCE [LARGE SCALE GENOMIC DNA]</scope>
</reference>
<protein>
    <submittedName>
        <fullName evidence="1">Uncharacterized protein</fullName>
    </submittedName>
</protein>
<keyword evidence="2" id="KW-1185">Reference proteome</keyword>
<evidence type="ECO:0000313" key="1">
    <source>
        <dbReference type="EMBL" id="KAI4338612.1"/>
    </source>
</evidence>